<dbReference type="PANTHER" id="PTHR12835:SF5">
    <property type="entry name" value="BIOTIN--PROTEIN LIGASE"/>
    <property type="match status" value="1"/>
</dbReference>
<evidence type="ECO:0000256" key="2">
    <source>
        <dbReference type="ARBA" id="ARBA00022741"/>
    </source>
</evidence>
<evidence type="ECO:0000313" key="8">
    <source>
        <dbReference type="Proteomes" id="UP000261080"/>
    </source>
</evidence>
<dbReference type="OrthoDB" id="9807064at2"/>
<dbReference type="Gene3D" id="3.30.930.10">
    <property type="entry name" value="Bira Bifunctional Protein, Domain 2"/>
    <property type="match status" value="1"/>
</dbReference>
<dbReference type="SUPFAM" id="SSF55681">
    <property type="entry name" value="Class II aaRS and biotin synthetases"/>
    <property type="match status" value="1"/>
</dbReference>
<name>A0A3E3K333_9FIRM</name>
<dbReference type="InterPro" id="IPR004143">
    <property type="entry name" value="BPL_LPL_catalytic"/>
</dbReference>
<sequence length="264" mass="29328">MKREDLEEWLDTKWLGRNLQMMEETDSTNQRAKTAAATGEQEGLVIVAEQQTSGRGRRGRGWISPPGENIYMTMLLRPAFDPGRAPMLTLLAACAAARAAMEPGHESPRIKWPNDLVIGGKKIVGILTEMGMKKSRPDYVIIGVGINCNQTTFSGGLEQKATSLKKEYGHDVCREKVIARFLNEFEELYEGFVQYGSLAFVKQAYEKLLVNRGERVRVLEPGREWTGRALGITDTGELIVEAEDGEIREVGSGEVSVRGVYGYV</sequence>
<evidence type="ECO:0000259" key="6">
    <source>
        <dbReference type="PROSITE" id="PS51733"/>
    </source>
</evidence>
<feature type="domain" description="BPL/LPL catalytic" evidence="6">
    <location>
        <begin position="1"/>
        <end position="193"/>
    </location>
</feature>
<dbReference type="Gene3D" id="2.30.30.100">
    <property type="match status" value="1"/>
</dbReference>
<comment type="caution">
    <text evidence="7">The sequence shown here is derived from an EMBL/GenBank/DDBJ whole genome shotgun (WGS) entry which is preliminary data.</text>
</comment>
<dbReference type="GO" id="GO:0005524">
    <property type="term" value="F:ATP binding"/>
    <property type="evidence" value="ECO:0007669"/>
    <property type="project" value="UniProtKB-KW"/>
</dbReference>
<evidence type="ECO:0000256" key="4">
    <source>
        <dbReference type="ARBA" id="ARBA00023267"/>
    </source>
</evidence>
<dbReference type="EMBL" id="QVLX01000003">
    <property type="protein sequence ID" value="RGE87943.1"/>
    <property type="molecule type" value="Genomic_DNA"/>
</dbReference>
<evidence type="ECO:0000256" key="1">
    <source>
        <dbReference type="ARBA" id="ARBA00022598"/>
    </source>
</evidence>
<keyword evidence="2" id="KW-0547">Nucleotide-binding</keyword>
<keyword evidence="1 7" id="KW-0436">Ligase</keyword>
<dbReference type="InterPro" id="IPR008988">
    <property type="entry name" value="Transcriptional_repressor_C"/>
</dbReference>
<dbReference type="NCBIfam" id="TIGR00121">
    <property type="entry name" value="birA_ligase"/>
    <property type="match status" value="1"/>
</dbReference>
<evidence type="ECO:0000256" key="5">
    <source>
        <dbReference type="ARBA" id="ARBA00024227"/>
    </source>
</evidence>
<dbReference type="RefSeq" id="WP_024731621.1">
    <property type="nucleotide sequence ID" value="NZ_CALBAT010000017.1"/>
</dbReference>
<proteinExistence type="predicted"/>
<organism evidence="7 8">
    <name type="scientific">Sellimonas intestinalis</name>
    <dbReference type="NCBI Taxonomy" id="1653434"/>
    <lineage>
        <taxon>Bacteria</taxon>
        <taxon>Bacillati</taxon>
        <taxon>Bacillota</taxon>
        <taxon>Clostridia</taxon>
        <taxon>Lachnospirales</taxon>
        <taxon>Lachnospiraceae</taxon>
        <taxon>Sellimonas</taxon>
    </lineage>
</organism>
<dbReference type="PANTHER" id="PTHR12835">
    <property type="entry name" value="BIOTIN PROTEIN LIGASE"/>
    <property type="match status" value="1"/>
</dbReference>
<evidence type="ECO:0000256" key="3">
    <source>
        <dbReference type="ARBA" id="ARBA00022840"/>
    </source>
</evidence>
<dbReference type="InterPro" id="IPR003142">
    <property type="entry name" value="BPL_C"/>
</dbReference>
<dbReference type="Proteomes" id="UP000261080">
    <property type="component" value="Unassembled WGS sequence"/>
</dbReference>
<gene>
    <name evidence="7" type="ORF">DW016_07505</name>
</gene>
<dbReference type="GO" id="GO:0005737">
    <property type="term" value="C:cytoplasm"/>
    <property type="evidence" value="ECO:0007669"/>
    <property type="project" value="TreeGrafter"/>
</dbReference>
<dbReference type="InterPro" id="IPR045864">
    <property type="entry name" value="aa-tRNA-synth_II/BPL/LPL"/>
</dbReference>
<protein>
    <recommendedName>
        <fullName evidence="5">biotin--[biotin carboxyl-carrier protein] ligase</fullName>
        <ecNumber evidence="5">6.3.4.15</ecNumber>
    </recommendedName>
</protein>
<dbReference type="GO" id="GO:0004077">
    <property type="term" value="F:biotin--[biotin carboxyl-carrier protein] ligase activity"/>
    <property type="evidence" value="ECO:0007669"/>
    <property type="project" value="UniProtKB-EC"/>
</dbReference>
<dbReference type="AlphaFoldDB" id="A0A3E3K333"/>
<accession>A0A3E3K333</accession>
<dbReference type="GO" id="GO:0016740">
    <property type="term" value="F:transferase activity"/>
    <property type="evidence" value="ECO:0007669"/>
    <property type="project" value="UniProtKB-ARBA"/>
</dbReference>
<keyword evidence="8" id="KW-1185">Reference proteome</keyword>
<dbReference type="PROSITE" id="PS51733">
    <property type="entry name" value="BPL_LPL_CATALYTIC"/>
    <property type="match status" value="1"/>
</dbReference>
<dbReference type="Pfam" id="PF02237">
    <property type="entry name" value="BPL_C"/>
    <property type="match status" value="1"/>
</dbReference>
<keyword evidence="4" id="KW-0092">Biotin</keyword>
<reference evidence="7 8" key="1">
    <citation type="submission" date="2018-08" db="EMBL/GenBank/DDBJ databases">
        <title>A genome reference for cultivated species of the human gut microbiota.</title>
        <authorList>
            <person name="Zou Y."/>
            <person name="Xue W."/>
            <person name="Luo G."/>
        </authorList>
    </citation>
    <scope>NUCLEOTIDE SEQUENCE [LARGE SCALE GENOMIC DNA]</scope>
    <source>
        <strain evidence="7 8">AF37-2AT</strain>
    </source>
</reference>
<evidence type="ECO:0000313" key="7">
    <source>
        <dbReference type="EMBL" id="RGE87943.1"/>
    </source>
</evidence>
<dbReference type="EC" id="6.3.4.15" evidence="5"/>
<dbReference type="CDD" id="cd16442">
    <property type="entry name" value="BPL"/>
    <property type="match status" value="1"/>
</dbReference>
<dbReference type="SUPFAM" id="SSF50037">
    <property type="entry name" value="C-terminal domain of transcriptional repressors"/>
    <property type="match status" value="1"/>
</dbReference>
<keyword evidence="3" id="KW-0067">ATP-binding</keyword>
<dbReference type="InterPro" id="IPR004408">
    <property type="entry name" value="Biotin_CoA_COase_ligase"/>
</dbReference>
<dbReference type="Pfam" id="PF03099">
    <property type="entry name" value="BPL_LplA_LipB"/>
    <property type="match status" value="1"/>
</dbReference>
<dbReference type="GO" id="GO:0009249">
    <property type="term" value="P:protein lipoylation"/>
    <property type="evidence" value="ECO:0007669"/>
    <property type="project" value="UniProtKB-ARBA"/>
</dbReference>